<dbReference type="Proteomes" id="UP001500399">
    <property type="component" value="Unassembled WGS sequence"/>
</dbReference>
<evidence type="ECO:0000313" key="1">
    <source>
        <dbReference type="EMBL" id="GAA0218115.1"/>
    </source>
</evidence>
<sequence length="67" mass="7691">MTRVKQMRREAAQKRIAVLVKGKAALMEEVRPALSWEENAPLMERYQALYDLFNDLIQVEATTLAAL</sequence>
<gene>
    <name evidence="1" type="ORF">GCM10008919_21600</name>
</gene>
<organism evidence="1 2">
    <name type="scientific">Selenomonas dianae</name>
    <dbReference type="NCBI Taxonomy" id="135079"/>
    <lineage>
        <taxon>Bacteria</taxon>
        <taxon>Bacillati</taxon>
        <taxon>Bacillota</taxon>
        <taxon>Negativicutes</taxon>
        <taxon>Selenomonadales</taxon>
        <taxon>Selenomonadaceae</taxon>
        <taxon>Selenomonas</taxon>
    </lineage>
</organism>
<protein>
    <submittedName>
        <fullName evidence="1">Uncharacterized protein</fullName>
    </submittedName>
</protein>
<comment type="caution">
    <text evidence="1">The sequence shown here is derived from an EMBL/GenBank/DDBJ whole genome shotgun (WGS) entry which is preliminary data.</text>
</comment>
<name>A0ABP3CY19_9FIRM</name>
<dbReference type="RefSeq" id="WP_304987507.1">
    <property type="nucleotide sequence ID" value="NZ_BAAACR010000017.1"/>
</dbReference>
<proteinExistence type="predicted"/>
<dbReference type="EMBL" id="BAAACR010000017">
    <property type="protein sequence ID" value="GAA0218115.1"/>
    <property type="molecule type" value="Genomic_DNA"/>
</dbReference>
<evidence type="ECO:0000313" key="2">
    <source>
        <dbReference type="Proteomes" id="UP001500399"/>
    </source>
</evidence>
<accession>A0ABP3CY19</accession>
<reference evidence="2" key="1">
    <citation type="journal article" date="2019" name="Int. J. Syst. Evol. Microbiol.">
        <title>The Global Catalogue of Microorganisms (GCM) 10K type strain sequencing project: providing services to taxonomists for standard genome sequencing and annotation.</title>
        <authorList>
            <consortium name="The Broad Institute Genomics Platform"/>
            <consortium name="The Broad Institute Genome Sequencing Center for Infectious Disease"/>
            <person name="Wu L."/>
            <person name="Ma J."/>
        </authorList>
    </citation>
    <scope>NUCLEOTIDE SEQUENCE [LARGE SCALE GENOMIC DNA]</scope>
    <source>
        <strain evidence="2">JCM 8542</strain>
    </source>
</reference>
<keyword evidence="2" id="KW-1185">Reference proteome</keyword>